<evidence type="ECO:0000313" key="3">
    <source>
        <dbReference type="Proteomes" id="UP000716291"/>
    </source>
</evidence>
<comment type="caution">
    <text evidence="2">The sequence shown here is derived from an EMBL/GenBank/DDBJ whole genome shotgun (WGS) entry which is preliminary data.</text>
</comment>
<evidence type="ECO:0000313" key="2">
    <source>
        <dbReference type="EMBL" id="KAG1306832.1"/>
    </source>
</evidence>
<protein>
    <submittedName>
        <fullName evidence="2">Uncharacterized protein</fullName>
    </submittedName>
</protein>
<accession>A0A9P7BRD8</accession>
<gene>
    <name evidence="2" type="ORF">G6F64_007291</name>
</gene>
<evidence type="ECO:0000256" key="1">
    <source>
        <dbReference type="SAM" id="MobiDB-lite"/>
    </source>
</evidence>
<name>A0A9P7BRD8_RHIOR</name>
<sequence length="109" mass="12705">MGQRKVEGDQEQGDEQEKGNEEKDLQERDKVEEVCEETTEMNVEQRLPVLASWTQTVKYITESSVFIDEAGFHINMKANRAWDPRGQMIVVTTLRQKHLHIPLLVPYHL</sequence>
<keyword evidence="3" id="KW-1185">Reference proteome</keyword>
<feature type="region of interest" description="Disordered" evidence="1">
    <location>
        <begin position="1"/>
        <end position="30"/>
    </location>
</feature>
<reference evidence="2" key="1">
    <citation type="journal article" date="2020" name="Microb. Genom.">
        <title>Genetic diversity of clinical and environmental Mucorales isolates obtained from an investigation of mucormycosis cases among solid organ transplant recipients.</title>
        <authorList>
            <person name="Nguyen M.H."/>
            <person name="Kaul D."/>
            <person name="Muto C."/>
            <person name="Cheng S.J."/>
            <person name="Richter R.A."/>
            <person name="Bruno V.M."/>
            <person name="Liu G."/>
            <person name="Beyhan S."/>
            <person name="Sundermann A.J."/>
            <person name="Mounaud S."/>
            <person name="Pasculle A.W."/>
            <person name="Nierman W.C."/>
            <person name="Driscoll E."/>
            <person name="Cumbie R."/>
            <person name="Clancy C.J."/>
            <person name="Dupont C.L."/>
        </authorList>
    </citation>
    <scope>NUCLEOTIDE SEQUENCE</scope>
    <source>
        <strain evidence="2">GL11</strain>
    </source>
</reference>
<organism evidence="2 3">
    <name type="scientific">Rhizopus oryzae</name>
    <name type="common">Mucormycosis agent</name>
    <name type="synonym">Rhizopus arrhizus var. delemar</name>
    <dbReference type="NCBI Taxonomy" id="64495"/>
    <lineage>
        <taxon>Eukaryota</taxon>
        <taxon>Fungi</taxon>
        <taxon>Fungi incertae sedis</taxon>
        <taxon>Mucoromycota</taxon>
        <taxon>Mucoromycotina</taxon>
        <taxon>Mucoromycetes</taxon>
        <taxon>Mucorales</taxon>
        <taxon>Mucorineae</taxon>
        <taxon>Rhizopodaceae</taxon>
        <taxon>Rhizopus</taxon>
    </lineage>
</organism>
<dbReference type="Proteomes" id="UP000716291">
    <property type="component" value="Unassembled WGS sequence"/>
</dbReference>
<dbReference type="EMBL" id="JAANQT010001056">
    <property type="protein sequence ID" value="KAG1306832.1"/>
    <property type="molecule type" value="Genomic_DNA"/>
</dbReference>
<proteinExistence type="predicted"/>
<feature type="compositionally biased region" description="Basic and acidic residues" evidence="1">
    <location>
        <begin position="15"/>
        <end position="30"/>
    </location>
</feature>
<dbReference type="AlphaFoldDB" id="A0A9P7BRD8"/>